<keyword evidence="2" id="KW-0472">Membrane</keyword>
<dbReference type="RefSeq" id="WP_129605104.1">
    <property type="nucleotide sequence ID" value="NZ_PRLL01000020.1"/>
</dbReference>
<name>A0ABY0FJK4_9BACT</name>
<evidence type="ECO:0000313" key="4">
    <source>
        <dbReference type="Proteomes" id="UP001191004"/>
    </source>
</evidence>
<feature type="coiled-coil region" evidence="1">
    <location>
        <begin position="52"/>
        <end position="79"/>
    </location>
</feature>
<evidence type="ECO:0000256" key="1">
    <source>
        <dbReference type="SAM" id="Coils"/>
    </source>
</evidence>
<keyword evidence="4" id="KW-1185">Reference proteome</keyword>
<keyword evidence="2" id="KW-0812">Transmembrane</keyword>
<sequence length="245" mass="27062">MYDTDGIENTNNNKTKHQNNRGLKIVAAVFCLATIISLCGLMYVSTSFSGQINKLEGEVKTTKEELAKANETVSKYEAATGTKAVEAETENTKIKEIVKPMAFDANMEALRNKIESETHLMNGEVIEEGLIEEDNIILQIRKFATDSRAKFLFATTQVSHELRVRPNNGNTSQYLSYGGSSMAIYYKSLPNGDWKKAVDGNGIPGCDTVPQEVKDVLKWTNQRPFQSLIFCVGEGGSENYGNLGI</sequence>
<keyword evidence="1" id="KW-0175">Coiled coil</keyword>
<organism evidence="3 4">
    <name type="scientific">Candidatus Nanosyncoccus nanoralicus</name>
    <dbReference type="NCBI Taxonomy" id="2171996"/>
    <lineage>
        <taxon>Bacteria</taxon>
        <taxon>Candidatus Saccharimonadota</taxon>
        <taxon>Candidatus Nanosyncoccalia</taxon>
        <taxon>Candidatus Nanosyncoccales</taxon>
        <taxon>Candidatus Nanosyncoccaceae</taxon>
        <taxon>Candidatus Nanosyncoccus</taxon>
    </lineage>
</organism>
<evidence type="ECO:0000313" key="3">
    <source>
        <dbReference type="EMBL" id="RYC73258.1"/>
    </source>
</evidence>
<evidence type="ECO:0000256" key="2">
    <source>
        <dbReference type="SAM" id="Phobius"/>
    </source>
</evidence>
<dbReference type="EMBL" id="PRLL01000020">
    <property type="protein sequence ID" value="RYC73258.1"/>
    <property type="molecule type" value="Genomic_DNA"/>
</dbReference>
<accession>A0ABY0FJK4</accession>
<gene>
    <name evidence="3" type="ORF">G3KMM_00480</name>
</gene>
<proteinExistence type="predicted"/>
<reference evidence="3 4" key="2">
    <citation type="journal article" date="2020" name="Cell Rep.">
        <title>Acquisition and Adaptation of Ultra-small Parasitic Reduced Genome Bacteria to Mammalian Hosts.</title>
        <authorList>
            <person name="McLean J.S."/>
            <person name="Bor B."/>
            <person name="Kerns K.A."/>
            <person name="Liu Q."/>
            <person name="To T.T."/>
            <person name="Solden L."/>
            <person name="Hendrickson E.L."/>
            <person name="Wrighton K."/>
            <person name="Shi W."/>
            <person name="He X."/>
        </authorList>
    </citation>
    <scope>NUCLEOTIDE SEQUENCE [LARGE SCALE GENOMIC DNA]</scope>
    <source>
        <strain evidence="3 4">TM7_KMM_G3_1_HOT_351</strain>
    </source>
</reference>
<reference evidence="3 4" key="1">
    <citation type="journal article" date="2018" name="bioRxiv">
        <title>Evidence of independent acquisition and adaption of ultra-small bacteria to human hosts across the highly diverse yet reduced genomes of the phylum Saccharibacteria.</title>
        <authorList>
            <person name="McLean J.S."/>
            <person name="Bor B."/>
            <person name="To T.T."/>
            <person name="Liu Q."/>
            <person name="Kearns K.A."/>
            <person name="Solden L.M."/>
            <person name="Wrighton K.C."/>
            <person name="He X."/>
            <person name="Shi W."/>
        </authorList>
    </citation>
    <scope>NUCLEOTIDE SEQUENCE [LARGE SCALE GENOMIC DNA]</scope>
    <source>
        <strain evidence="3 4">TM7_KMM_G3_1_HOT_351</strain>
    </source>
</reference>
<dbReference type="Proteomes" id="UP001191004">
    <property type="component" value="Unassembled WGS sequence"/>
</dbReference>
<comment type="caution">
    <text evidence="3">The sequence shown here is derived from an EMBL/GenBank/DDBJ whole genome shotgun (WGS) entry which is preliminary data.</text>
</comment>
<feature type="transmembrane region" description="Helical" evidence="2">
    <location>
        <begin position="23"/>
        <end position="44"/>
    </location>
</feature>
<keyword evidence="2" id="KW-1133">Transmembrane helix</keyword>
<protein>
    <submittedName>
        <fullName evidence="3">Uncharacterized protein</fullName>
    </submittedName>
</protein>